<evidence type="ECO:0000256" key="1">
    <source>
        <dbReference type="SAM" id="MobiDB-lite"/>
    </source>
</evidence>
<comment type="caution">
    <text evidence="2">The sequence shown here is derived from an EMBL/GenBank/DDBJ whole genome shotgun (WGS) entry which is preliminary data.</text>
</comment>
<evidence type="ECO:0000313" key="3">
    <source>
        <dbReference type="Proteomes" id="UP000429607"/>
    </source>
</evidence>
<dbReference type="Proteomes" id="UP000429607">
    <property type="component" value="Unassembled WGS sequence"/>
</dbReference>
<feature type="compositionally biased region" description="Basic and acidic residues" evidence="1">
    <location>
        <begin position="86"/>
        <end position="104"/>
    </location>
</feature>
<feature type="region of interest" description="Disordered" evidence="1">
    <location>
        <begin position="1"/>
        <end position="63"/>
    </location>
</feature>
<reference evidence="2 3" key="1">
    <citation type="submission" date="2018-09" db="EMBL/GenBank/DDBJ databases">
        <title>Genomic investigation of the strawberry pathogen Phytophthora fragariae indicates pathogenicity is determined by transcriptional variation in three key races.</title>
        <authorList>
            <person name="Adams T.M."/>
            <person name="Armitage A.D."/>
            <person name="Sobczyk M.K."/>
            <person name="Bates H.J."/>
            <person name="Dunwell J.M."/>
            <person name="Nellist C.F."/>
            <person name="Harrison R.J."/>
        </authorList>
    </citation>
    <scope>NUCLEOTIDE SEQUENCE [LARGE SCALE GENOMIC DNA]</scope>
    <source>
        <strain evidence="2 3">SCRP249</strain>
    </source>
</reference>
<name>A0A6A3GD89_9STRA</name>
<protein>
    <submittedName>
        <fullName evidence="2">Uncharacterized protein</fullName>
    </submittedName>
</protein>
<organism evidence="2 3">
    <name type="scientific">Phytophthora rubi</name>
    <dbReference type="NCBI Taxonomy" id="129364"/>
    <lineage>
        <taxon>Eukaryota</taxon>
        <taxon>Sar</taxon>
        <taxon>Stramenopiles</taxon>
        <taxon>Oomycota</taxon>
        <taxon>Peronosporomycetes</taxon>
        <taxon>Peronosporales</taxon>
        <taxon>Peronosporaceae</taxon>
        <taxon>Phytophthora</taxon>
    </lineage>
</organism>
<dbReference type="AlphaFoldDB" id="A0A6A3GD89"/>
<evidence type="ECO:0000313" key="2">
    <source>
        <dbReference type="EMBL" id="KAE8955322.1"/>
    </source>
</evidence>
<sequence length="194" mass="21943">MINDILRSRERKTAREPSVRRHRGQDDDWRRENRSNEGTRSGFGRERRHRDDGRRRERRDESPYRSRITLVEALADVVTALNIRASDGDREDSQSAHGYGRDATEAAGQRDASYDADEYSDAESDSSEVSADAHGHVSKDLILEVAWTRRTTMSVEPPRLGPRSAGQSSSVGREQPIPARPRRTSPVWAVCGMQ</sequence>
<feature type="compositionally biased region" description="Acidic residues" evidence="1">
    <location>
        <begin position="114"/>
        <end position="126"/>
    </location>
</feature>
<feature type="region of interest" description="Disordered" evidence="1">
    <location>
        <begin position="151"/>
        <end position="194"/>
    </location>
</feature>
<gene>
    <name evidence="2" type="ORF">PR001_g32152</name>
</gene>
<dbReference type="EMBL" id="QXFV01009259">
    <property type="protein sequence ID" value="KAE8955322.1"/>
    <property type="molecule type" value="Genomic_DNA"/>
</dbReference>
<accession>A0A6A3GD89</accession>
<proteinExistence type="predicted"/>
<feature type="region of interest" description="Disordered" evidence="1">
    <location>
        <begin position="85"/>
        <end position="135"/>
    </location>
</feature>